<protein>
    <submittedName>
        <fullName evidence="2">Uncharacterized protein</fullName>
    </submittedName>
</protein>
<feature type="region of interest" description="Disordered" evidence="1">
    <location>
        <begin position="71"/>
        <end position="117"/>
    </location>
</feature>
<accession>A0A655JLR2</accession>
<evidence type="ECO:0000256" key="1">
    <source>
        <dbReference type="SAM" id="MobiDB-lite"/>
    </source>
</evidence>
<proteinExistence type="predicted"/>
<evidence type="ECO:0000313" key="2">
    <source>
        <dbReference type="EMBL" id="COX13668.1"/>
    </source>
</evidence>
<gene>
    <name evidence="2" type="ORF">ERS007720_03973</name>
</gene>
<feature type="region of interest" description="Disordered" evidence="1">
    <location>
        <begin position="124"/>
        <end position="143"/>
    </location>
</feature>
<dbReference type="Proteomes" id="UP000044938">
    <property type="component" value="Unassembled WGS sequence"/>
</dbReference>
<feature type="compositionally biased region" description="Basic residues" evidence="1">
    <location>
        <begin position="95"/>
        <end position="104"/>
    </location>
</feature>
<name>A0A655JLR2_MYCTX</name>
<evidence type="ECO:0000313" key="3">
    <source>
        <dbReference type="Proteomes" id="UP000044938"/>
    </source>
</evidence>
<organism evidence="2 3">
    <name type="scientific">Mycobacterium tuberculosis</name>
    <dbReference type="NCBI Taxonomy" id="1773"/>
    <lineage>
        <taxon>Bacteria</taxon>
        <taxon>Bacillati</taxon>
        <taxon>Actinomycetota</taxon>
        <taxon>Actinomycetes</taxon>
        <taxon>Mycobacteriales</taxon>
        <taxon>Mycobacteriaceae</taxon>
        <taxon>Mycobacterium</taxon>
        <taxon>Mycobacterium tuberculosis complex</taxon>
    </lineage>
</organism>
<reference evidence="2 3" key="1">
    <citation type="submission" date="2015-03" db="EMBL/GenBank/DDBJ databases">
        <authorList>
            <consortium name="Pathogen Informatics"/>
        </authorList>
    </citation>
    <scope>NUCLEOTIDE SEQUENCE [LARGE SCALE GENOMIC DNA]</scope>
    <source>
        <strain evidence="2 3">M09401471</strain>
    </source>
</reference>
<dbReference type="EMBL" id="CSAJ01000734">
    <property type="protein sequence ID" value="COX13668.1"/>
    <property type="molecule type" value="Genomic_DNA"/>
</dbReference>
<sequence length="176" mass="19249">MGVCEAILGEKVCRRLVFAPGDELGLDARLVQGVAQECGVGGEADQPHTPRGLHPDLTERRSQIVGQGARISFGPGQRRLDRTEGRDGLPQLLNRPRRRGRKLHAGYQPGYPGVLGGTVDRGDRIAQRHRPPTPGEHRKRVEARRLRRHRSQVEFEHAAVGYTVVAGGINPADQGA</sequence>
<feature type="compositionally biased region" description="Basic and acidic residues" evidence="1">
    <location>
        <begin position="78"/>
        <end position="87"/>
    </location>
</feature>
<dbReference type="AlphaFoldDB" id="A0A655JLR2"/>
<feature type="compositionally biased region" description="Basic residues" evidence="1">
    <location>
        <begin position="127"/>
        <end position="143"/>
    </location>
</feature>